<dbReference type="KEGG" id="lnn:F0161_07200"/>
<dbReference type="Gene3D" id="2.160.20.80">
    <property type="entry name" value="E3 ubiquitin-protein ligase SopA"/>
    <property type="match status" value="1"/>
</dbReference>
<protein>
    <submittedName>
        <fullName evidence="1">Pentapeptide repeat-containing protein</fullName>
    </submittedName>
</protein>
<dbReference type="RefSeq" id="WP_150204188.1">
    <property type="nucleotide sequence ID" value="NZ_CAUQTN010000108.1"/>
</dbReference>
<dbReference type="EMBL" id="CP043939">
    <property type="protein sequence ID" value="QER67667.1"/>
    <property type="molecule type" value="Genomic_DNA"/>
</dbReference>
<sequence length="211" mass="23877">MLVAKVLADNLSPASFFDIFDEEDFLLTDKLIENEFAEEQQIDHPYVEQSIFNRVTLTTSSFYKFEATDVIFNNCDFSNCNLEEAVLLRCEFRNCKMLGLNLNNAYISTCEFENCLMDLASINKVQLKTTHFIETSLKDVGFADNKLTKTTFASCKLNQISTYGTSLKGLDLTSNSFESLEADLASIRGVIVNEQQAAVLAQRYLNLSIKY</sequence>
<dbReference type="AlphaFoldDB" id="A0A5P1X5Y0"/>
<name>A0A5P1X5Y0_9LACO</name>
<dbReference type="InterPro" id="IPR052949">
    <property type="entry name" value="PA_immunity-related"/>
</dbReference>
<gene>
    <name evidence="1" type="ORF">F0161_07200</name>
</gene>
<evidence type="ECO:0000313" key="2">
    <source>
        <dbReference type="Proteomes" id="UP000325295"/>
    </source>
</evidence>
<keyword evidence="2" id="KW-1185">Reference proteome</keyword>
<accession>A0A5P1X5Y0</accession>
<dbReference type="PANTHER" id="PTHR42999">
    <property type="entry name" value="ANTIBIOTIC RESISTANCE PROTEIN MCBG"/>
    <property type="match status" value="1"/>
</dbReference>
<dbReference type="OrthoDB" id="9798656at2"/>
<dbReference type="SUPFAM" id="SSF141571">
    <property type="entry name" value="Pentapeptide repeat-like"/>
    <property type="match status" value="1"/>
</dbReference>
<dbReference type="PANTHER" id="PTHR42999:SF1">
    <property type="entry name" value="PENTAPEPTIDE REPEAT-CONTAINING PROTEIN"/>
    <property type="match status" value="1"/>
</dbReference>
<reference evidence="1 2" key="1">
    <citation type="submission" date="2019-09" db="EMBL/GenBank/DDBJ databases">
        <title>Complete Genome Sequence of Lactobacillus nenjiangensis SH-Y15, isolated from sauerkraut.</title>
        <authorList>
            <person name="Yang H."/>
        </authorList>
    </citation>
    <scope>NUCLEOTIDE SEQUENCE [LARGE SCALE GENOMIC DNA]</scope>
    <source>
        <strain evidence="1 2">SH-Y15</strain>
    </source>
</reference>
<dbReference type="Proteomes" id="UP000325295">
    <property type="component" value="Chromosome"/>
</dbReference>
<proteinExistence type="predicted"/>
<evidence type="ECO:0000313" key="1">
    <source>
        <dbReference type="EMBL" id="QER67667.1"/>
    </source>
</evidence>
<organism evidence="1 2">
    <name type="scientific">Paucilactobacillus nenjiangensis</name>
    <dbReference type="NCBI Taxonomy" id="1296540"/>
    <lineage>
        <taxon>Bacteria</taxon>
        <taxon>Bacillati</taxon>
        <taxon>Bacillota</taxon>
        <taxon>Bacilli</taxon>
        <taxon>Lactobacillales</taxon>
        <taxon>Lactobacillaceae</taxon>
        <taxon>Paucilactobacillus</taxon>
    </lineage>
</organism>
<dbReference type="Pfam" id="PF13599">
    <property type="entry name" value="Pentapeptide_4"/>
    <property type="match status" value="1"/>
</dbReference>
<dbReference type="InterPro" id="IPR001646">
    <property type="entry name" value="5peptide_repeat"/>
</dbReference>